<accession>A0A0E9SQT5</accession>
<reference evidence="2" key="2">
    <citation type="journal article" date="2015" name="Fish Shellfish Immunol.">
        <title>Early steps in the European eel (Anguilla anguilla)-Vibrio vulnificus interaction in the gills: Role of the RtxA13 toxin.</title>
        <authorList>
            <person name="Callol A."/>
            <person name="Pajuelo D."/>
            <person name="Ebbesson L."/>
            <person name="Teles M."/>
            <person name="MacKenzie S."/>
            <person name="Amaro C."/>
        </authorList>
    </citation>
    <scope>NUCLEOTIDE SEQUENCE</scope>
</reference>
<evidence type="ECO:0000313" key="2">
    <source>
        <dbReference type="EMBL" id="JAH43030.1"/>
    </source>
</evidence>
<organism evidence="2">
    <name type="scientific">Anguilla anguilla</name>
    <name type="common">European freshwater eel</name>
    <name type="synonym">Muraena anguilla</name>
    <dbReference type="NCBI Taxonomy" id="7936"/>
    <lineage>
        <taxon>Eukaryota</taxon>
        <taxon>Metazoa</taxon>
        <taxon>Chordata</taxon>
        <taxon>Craniata</taxon>
        <taxon>Vertebrata</taxon>
        <taxon>Euteleostomi</taxon>
        <taxon>Actinopterygii</taxon>
        <taxon>Neopterygii</taxon>
        <taxon>Teleostei</taxon>
        <taxon>Anguilliformes</taxon>
        <taxon>Anguillidae</taxon>
        <taxon>Anguilla</taxon>
    </lineage>
</organism>
<dbReference type="AlphaFoldDB" id="A0A0E9SQT5"/>
<evidence type="ECO:0000256" key="1">
    <source>
        <dbReference type="SAM" id="MobiDB-lite"/>
    </source>
</evidence>
<dbReference type="EMBL" id="GBXM01065547">
    <property type="protein sequence ID" value="JAH43030.1"/>
    <property type="molecule type" value="Transcribed_RNA"/>
</dbReference>
<feature type="compositionally biased region" description="Low complexity" evidence="1">
    <location>
        <begin position="21"/>
        <end position="30"/>
    </location>
</feature>
<name>A0A0E9SQT5_ANGAN</name>
<feature type="region of interest" description="Disordered" evidence="1">
    <location>
        <begin position="1"/>
        <end position="55"/>
    </location>
</feature>
<feature type="compositionally biased region" description="Polar residues" evidence="1">
    <location>
        <begin position="46"/>
        <end position="55"/>
    </location>
</feature>
<protein>
    <submittedName>
        <fullName evidence="2">Uncharacterized protein</fullName>
    </submittedName>
</protein>
<sequence>MTHCYPRTVTEPRETQRRQRQTLSLTATTRISAQTVGSTPERHIQHTGNELSPLL</sequence>
<reference evidence="2" key="1">
    <citation type="submission" date="2014-11" db="EMBL/GenBank/DDBJ databases">
        <authorList>
            <person name="Amaro Gonzalez C."/>
        </authorList>
    </citation>
    <scope>NUCLEOTIDE SEQUENCE</scope>
</reference>
<proteinExistence type="predicted"/>